<accession>A0ABQ6P613</accession>
<keyword evidence="1" id="KW-0732">Signal</keyword>
<protein>
    <submittedName>
        <fullName evidence="2">Uncharacterized protein</fullName>
    </submittedName>
</protein>
<feature type="signal peptide" evidence="1">
    <location>
        <begin position="1"/>
        <end position="21"/>
    </location>
</feature>
<keyword evidence="3" id="KW-1185">Reference proteome</keyword>
<evidence type="ECO:0000313" key="3">
    <source>
        <dbReference type="Proteomes" id="UP001187221"/>
    </source>
</evidence>
<dbReference type="Proteomes" id="UP001187221">
    <property type="component" value="Unassembled WGS sequence"/>
</dbReference>
<organism evidence="2 3">
    <name type="scientific">Novosphingobium pituita</name>
    <dbReference type="NCBI Taxonomy" id="3056842"/>
    <lineage>
        <taxon>Bacteria</taxon>
        <taxon>Pseudomonadati</taxon>
        <taxon>Pseudomonadota</taxon>
        <taxon>Alphaproteobacteria</taxon>
        <taxon>Sphingomonadales</taxon>
        <taxon>Sphingomonadaceae</taxon>
        <taxon>Novosphingobium</taxon>
    </lineage>
</organism>
<reference evidence="2 3" key="1">
    <citation type="submission" date="2023-06" db="EMBL/GenBank/DDBJ databases">
        <title>Draft genome sequence of Novosphingobium sp. strain IK01.</title>
        <authorList>
            <person name="Hatamoto M."/>
            <person name="Ikarashi T."/>
            <person name="Yamaguchi T."/>
        </authorList>
    </citation>
    <scope>NUCLEOTIDE SEQUENCE [LARGE SCALE GENOMIC DNA]</scope>
    <source>
        <strain evidence="2 3">IK01</strain>
    </source>
</reference>
<dbReference type="EMBL" id="BTFW01000001">
    <property type="protein sequence ID" value="GMM60688.1"/>
    <property type="molecule type" value="Genomic_DNA"/>
</dbReference>
<evidence type="ECO:0000256" key="1">
    <source>
        <dbReference type="SAM" id="SignalP"/>
    </source>
</evidence>
<comment type="caution">
    <text evidence="2">The sequence shown here is derived from an EMBL/GenBank/DDBJ whole genome shotgun (WGS) entry which is preliminary data.</text>
</comment>
<sequence>MLAAAALAACASACAPQAAQAPARPRPAPMAPLPMPAAPAASDWRDMPLTPGAWRYQPAAGGGVALFGAPGAAPMLSLRCVRAGGQVILERAAPNGAGTNQVGGLPATITTTSMQRPLIAEPNASGSAALVMAFPARDSLLDAMAFSRGRWMVEVTGLPSLIVPAWAEVGRVIEDCR</sequence>
<evidence type="ECO:0000313" key="2">
    <source>
        <dbReference type="EMBL" id="GMM60688.1"/>
    </source>
</evidence>
<name>A0ABQ6P613_9SPHN</name>
<gene>
    <name evidence="2" type="ORF">NUTIK01_14650</name>
</gene>
<proteinExistence type="predicted"/>
<feature type="chain" id="PRO_5045592012" evidence="1">
    <location>
        <begin position="22"/>
        <end position="177"/>
    </location>
</feature>